<keyword evidence="3" id="KW-0805">Transcription regulation</keyword>
<dbReference type="Pfam" id="PF00072">
    <property type="entry name" value="Response_reg"/>
    <property type="match status" value="1"/>
</dbReference>
<dbReference type="CDD" id="cd17574">
    <property type="entry name" value="REC_OmpR"/>
    <property type="match status" value="1"/>
</dbReference>
<dbReference type="EMBL" id="JALDYZ010000003">
    <property type="protein sequence ID" value="MDI7921840.1"/>
    <property type="molecule type" value="Genomic_DNA"/>
</dbReference>
<keyword evidence="5" id="KW-0804">Transcription</keyword>
<dbReference type="InterPro" id="IPR016032">
    <property type="entry name" value="Sig_transdc_resp-reg_C-effctor"/>
</dbReference>
<feature type="domain" description="Response regulatory" evidence="7">
    <location>
        <begin position="12"/>
        <end position="129"/>
    </location>
</feature>
<evidence type="ECO:0000256" key="1">
    <source>
        <dbReference type="ARBA" id="ARBA00022553"/>
    </source>
</evidence>
<keyword evidence="9" id="KW-1185">Reference proteome</keyword>
<keyword evidence="1 6" id="KW-0597">Phosphoprotein</keyword>
<proteinExistence type="predicted"/>
<dbReference type="InterPro" id="IPR039420">
    <property type="entry name" value="WalR-like"/>
</dbReference>
<dbReference type="SUPFAM" id="SSF46894">
    <property type="entry name" value="C-terminal effector domain of the bipartite response regulators"/>
    <property type="match status" value="1"/>
</dbReference>
<dbReference type="PANTHER" id="PTHR48111:SF1">
    <property type="entry name" value="TWO-COMPONENT RESPONSE REGULATOR ORR33"/>
    <property type="match status" value="1"/>
</dbReference>
<dbReference type="InterPro" id="IPR036388">
    <property type="entry name" value="WH-like_DNA-bd_sf"/>
</dbReference>
<evidence type="ECO:0000256" key="4">
    <source>
        <dbReference type="ARBA" id="ARBA00023125"/>
    </source>
</evidence>
<dbReference type="InterPro" id="IPR011006">
    <property type="entry name" value="CheY-like_superfamily"/>
</dbReference>
<accession>A0AAE3QD91</accession>
<keyword evidence="2" id="KW-0902">Two-component regulatory system</keyword>
<evidence type="ECO:0000256" key="2">
    <source>
        <dbReference type="ARBA" id="ARBA00023012"/>
    </source>
</evidence>
<evidence type="ECO:0000313" key="8">
    <source>
        <dbReference type="EMBL" id="MDI7921840.1"/>
    </source>
</evidence>
<feature type="modified residue" description="4-aspartylphosphate" evidence="6">
    <location>
        <position position="61"/>
    </location>
</feature>
<comment type="caution">
    <text evidence="8">The sequence shown here is derived from an EMBL/GenBank/DDBJ whole genome shotgun (WGS) entry which is preliminary data.</text>
</comment>
<dbReference type="SMART" id="SM00448">
    <property type="entry name" value="REC"/>
    <property type="match status" value="1"/>
</dbReference>
<gene>
    <name evidence="8" type="ORF">MRS75_07035</name>
</gene>
<keyword evidence="4" id="KW-0238">DNA-binding</keyword>
<protein>
    <submittedName>
        <fullName evidence="8">Response regulator</fullName>
    </submittedName>
</protein>
<dbReference type="SMART" id="SM00421">
    <property type="entry name" value="HTH_LUXR"/>
    <property type="match status" value="1"/>
</dbReference>
<evidence type="ECO:0000256" key="6">
    <source>
        <dbReference type="PROSITE-ProRule" id="PRU00169"/>
    </source>
</evidence>
<dbReference type="Gene3D" id="1.10.10.10">
    <property type="entry name" value="Winged helix-like DNA-binding domain superfamily/Winged helix DNA-binding domain"/>
    <property type="match status" value="1"/>
</dbReference>
<dbReference type="Proteomes" id="UP001161580">
    <property type="component" value="Unassembled WGS sequence"/>
</dbReference>
<evidence type="ECO:0000256" key="5">
    <source>
        <dbReference type="ARBA" id="ARBA00023163"/>
    </source>
</evidence>
<dbReference type="GO" id="GO:0000976">
    <property type="term" value="F:transcription cis-regulatory region binding"/>
    <property type="evidence" value="ECO:0007669"/>
    <property type="project" value="TreeGrafter"/>
</dbReference>
<dbReference type="Gene3D" id="3.40.50.2300">
    <property type="match status" value="1"/>
</dbReference>
<evidence type="ECO:0000256" key="3">
    <source>
        <dbReference type="ARBA" id="ARBA00023015"/>
    </source>
</evidence>
<dbReference type="GO" id="GO:0032993">
    <property type="term" value="C:protein-DNA complex"/>
    <property type="evidence" value="ECO:0007669"/>
    <property type="project" value="TreeGrafter"/>
</dbReference>
<name>A0AAE3QD91_9HYPH</name>
<dbReference type="SUPFAM" id="SSF52172">
    <property type="entry name" value="CheY-like"/>
    <property type="match status" value="1"/>
</dbReference>
<dbReference type="GO" id="GO:0005829">
    <property type="term" value="C:cytosol"/>
    <property type="evidence" value="ECO:0007669"/>
    <property type="project" value="TreeGrafter"/>
</dbReference>
<dbReference type="GO" id="GO:0006355">
    <property type="term" value="P:regulation of DNA-templated transcription"/>
    <property type="evidence" value="ECO:0007669"/>
    <property type="project" value="InterPro"/>
</dbReference>
<evidence type="ECO:0000313" key="9">
    <source>
        <dbReference type="Proteomes" id="UP001161580"/>
    </source>
</evidence>
<dbReference type="RefSeq" id="WP_311786134.1">
    <property type="nucleotide sequence ID" value="NZ_JALDYY010000003.1"/>
</dbReference>
<evidence type="ECO:0000259" key="7">
    <source>
        <dbReference type="PROSITE" id="PS50110"/>
    </source>
</evidence>
<dbReference type="AlphaFoldDB" id="A0AAE3QD91"/>
<dbReference type="PROSITE" id="PS50110">
    <property type="entry name" value="RESPONSE_REGULATORY"/>
    <property type="match status" value="1"/>
</dbReference>
<dbReference type="Pfam" id="PF00196">
    <property type="entry name" value="GerE"/>
    <property type="match status" value="1"/>
</dbReference>
<sequence>MTDIERDTHTPTILCVEDEEDLRLDIAEELQSAGYRVLEAGNGREALATIKEHRPDLILCDITMPDLDGYGLMEAIRKHAPDFADVPFLFLTALGGRMDMLRGMAAGADDYLVKPIDYDMLLARVKARLSQVGRIRDSIERSHEVVRLSVTKSLQRGIRETVDALASSLDRLVTGFVLLDATGRVVCANETARAIIADGDAIIQTPTGLTGINRTATQQFREALAATMRGEHQEESVLLPRDYGNPVQMHFLRLGHTGIDGEEVAALLIDPDRRRELSPDAVRKMYGLTPAEARLCVALANGKRLDEISDDFGIAPTTIAFHLKNVFRKTQTSRQSELVLLLNRISFA</sequence>
<reference evidence="8" key="1">
    <citation type="submission" date="2022-03" db="EMBL/GenBank/DDBJ databases">
        <title>Fererhizobium litorale gen. nov., sp. nov., isolated from sandy sediments of the Sea of Japan seashore.</title>
        <authorList>
            <person name="Romanenko L."/>
            <person name="Kurilenko V."/>
            <person name="Otstavnykh N."/>
            <person name="Svetashev V."/>
            <person name="Tekutyeva L."/>
            <person name="Isaeva M."/>
            <person name="Mikhailov V."/>
        </authorList>
    </citation>
    <scope>NUCLEOTIDE SEQUENCE</scope>
    <source>
        <strain evidence="8">KMM 9576</strain>
    </source>
</reference>
<dbReference type="PANTHER" id="PTHR48111">
    <property type="entry name" value="REGULATOR OF RPOS"/>
    <property type="match status" value="1"/>
</dbReference>
<organism evidence="8 9">
    <name type="scientific">Ferirhizobium litorale</name>
    <dbReference type="NCBI Taxonomy" id="2927786"/>
    <lineage>
        <taxon>Bacteria</taxon>
        <taxon>Pseudomonadati</taxon>
        <taxon>Pseudomonadota</taxon>
        <taxon>Alphaproteobacteria</taxon>
        <taxon>Hyphomicrobiales</taxon>
        <taxon>Rhizobiaceae</taxon>
        <taxon>Ferirhizobium</taxon>
    </lineage>
</organism>
<dbReference type="InterPro" id="IPR001789">
    <property type="entry name" value="Sig_transdc_resp-reg_receiver"/>
</dbReference>
<dbReference type="InterPro" id="IPR000792">
    <property type="entry name" value="Tscrpt_reg_LuxR_C"/>
</dbReference>
<dbReference type="GO" id="GO:0000156">
    <property type="term" value="F:phosphorelay response regulator activity"/>
    <property type="evidence" value="ECO:0007669"/>
    <property type="project" value="TreeGrafter"/>
</dbReference>